<dbReference type="EMBL" id="PXXU01000028">
    <property type="protein sequence ID" value="PSJ17084.1"/>
    <property type="molecule type" value="Genomic_DNA"/>
</dbReference>
<dbReference type="Proteomes" id="UP000241912">
    <property type="component" value="Unassembled WGS sequence"/>
</dbReference>
<dbReference type="AlphaFoldDB" id="A0A2P7NUD7"/>
<comment type="caution">
    <text evidence="2">The sequence shown here is derived from an EMBL/GenBank/DDBJ whole genome shotgun (WGS) entry which is preliminary data.</text>
</comment>
<accession>A0A2P7NUD7</accession>
<organism evidence="2 3">
    <name type="scientific">Nitrosomonas supralitoralis</name>
    <dbReference type="NCBI Taxonomy" id="2116706"/>
    <lineage>
        <taxon>Bacteria</taxon>
        <taxon>Pseudomonadati</taxon>
        <taxon>Pseudomonadota</taxon>
        <taxon>Betaproteobacteria</taxon>
        <taxon>Nitrosomonadales</taxon>
        <taxon>Nitrosomonadaceae</taxon>
        <taxon>Nitrosomonas</taxon>
    </lineage>
</organism>
<keyword evidence="3" id="KW-1185">Reference proteome</keyword>
<keyword evidence="1" id="KW-0472">Membrane</keyword>
<keyword evidence="1" id="KW-0812">Transmembrane</keyword>
<gene>
    <name evidence="2" type="ORF">C7H79_10225</name>
</gene>
<feature type="transmembrane region" description="Helical" evidence="1">
    <location>
        <begin position="12"/>
        <end position="30"/>
    </location>
</feature>
<keyword evidence="1" id="KW-1133">Transmembrane helix</keyword>
<evidence type="ECO:0000313" key="3">
    <source>
        <dbReference type="Proteomes" id="UP000241912"/>
    </source>
</evidence>
<name>A0A2P7NUD7_9PROT</name>
<reference evidence="2 3" key="1">
    <citation type="submission" date="2018-03" db="EMBL/GenBank/DDBJ databases">
        <title>Draft genome of Nitrosomonas supralitoralis APG5.</title>
        <authorList>
            <person name="Urakawa H."/>
            <person name="Lopez J.V."/>
        </authorList>
    </citation>
    <scope>NUCLEOTIDE SEQUENCE [LARGE SCALE GENOMIC DNA]</scope>
    <source>
        <strain evidence="2 3">APG5</strain>
    </source>
</reference>
<evidence type="ECO:0000313" key="2">
    <source>
        <dbReference type="EMBL" id="PSJ17084.1"/>
    </source>
</evidence>
<sequence length="80" mass="8834">MLPSRVWDELPFALGNIHDFWLVGYSVVILRGKRMTGRTGGISPMFSPGGVSVICQIQLFHHSDALQILNVKVSSLRLAV</sequence>
<proteinExistence type="predicted"/>
<evidence type="ECO:0000256" key="1">
    <source>
        <dbReference type="SAM" id="Phobius"/>
    </source>
</evidence>
<protein>
    <submittedName>
        <fullName evidence="2">Uncharacterized protein</fullName>
    </submittedName>
</protein>